<evidence type="ECO:0000313" key="1">
    <source>
        <dbReference type="EMBL" id="KRY98086.1"/>
    </source>
</evidence>
<accession>A0A0V1GIT8</accession>
<evidence type="ECO:0000313" key="2">
    <source>
        <dbReference type="Proteomes" id="UP000055024"/>
    </source>
</evidence>
<dbReference type="Proteomes" id="UP000055024">
    <property type="component" value="Unassembled WGS sequence"/>
</dbReference>
<protein>
    <submittedName>
        <fullName evidence="1">Uncharacterized protein</fullName>
    </submittedName>
</protein>
<reference evidence="1 2" key="1">
    <citation type="submission" date="2015-01" db="EMBL/GenBank/DDBJ databases">
        <title>Evolution of Trichinella species and genotypes.</title>
        <authorList>
            <person name="Korhonen P.K."/>
            <person name="Edoardo P."/>
            <person name="Giuseppe L.R."/>
            <person name="Gasser R.B."/>
        </authorList>
    </citation>
    <scope>NUCLEOTIDE SEQUENCE [LARGE SCALE GENOMIC DNA]</scope>
    <source>
        <strain evidence="1">ISS1029</strain>
    </source>
</reference>
<gene>
    <name evidence="1" type="ORF">T11_11613</name>
</gene>
<keyword evidence="2" id="KW-1185">Reference proteome</keyword>
<dbReference type="EMBL" id="JYDP01001596">
    <property type="protein sequence ID" value="KRY98086.1"/>
    <property type="molecule type" value="Genomic_DNA"/>
</dbReference>
<comment type="caution">
    <text evidence="1">The sequence shown here is derived from an EMBL/GenBank/DDBJ whole genome shotgun (WGS) entry which is preliminary data.</text>
</comment>
<sequence length="46" mass="5302">MIFSSIASNIHLKVQENLARDKRPSILNIMRSLVFEKFDKLSGLQI</sequence>
<name>A0A0V1GIT8_9BILA</name>
<dbReference type="AlphaFoldDB" id="A0A0V1GIT8"/>
<proteinExistence type="predicted"/>
<organism evidence="1 2">
    <name type="scientific">Trichinella zimbabwensis</name>
    <dbReference type="NCBI Taxonomy" id="268475"/>
    <lineage>
        <taxon>Eukaryota</taxon>
        <taxon>Metazoa</taxon>
        <taxon>Ecdysozoa</taxon>
        <taxon>Nematoda</taxon>
        <taxon>Enoplea</taxon>
        <taxon>Dorylaimia</taxon>
        <taxon>Trichinellida</taxon>
        <taxon>Trichinellidae</taxon>
        <taxon>Trichinella</taxon>
    </lineage>
</organism>